<dbReference type="NCBIfam" id="TIGR01201">
    <property type="entry name" value="HU_rel"/>
    <property type="match status" value="1"/>
</dbReference>
<evidence type="ECO:0000313" key="3">
    <source>
        <dbReference type="EMBL" id="MCJ2380625.1"/>
    </source>
</evidence>
<dbReference type="GO" id="GO:0003677">
    <property type="term" value="F:DNA binding"/>
    <property type="evidence" value="ECO:0007669"/>
    <property type="project" value="UniProtKB-KW"/>
</dbReference>
<evidence type="ECO:0000313" key="4">
    <source>
        <dbReference type="Proteomes" id="UP001165444"/>
    </source>
</evidence>
<dbReference type="Gene3D" id="4.10.520.10">
    <property type="entry name" value="IHF-like DNA-binding proteins"/>
    <property type="match status" value="1"/>
</dbReference>
<dbReference type="InterPro" id="IPR041607">
    <property type="entry name" value="HU-HIG"/>
</dbReference>
<dbReference type="Proteomes" id="UP001165444">
    <property type="component" value="Unassembled WGS sequence"/>
</dbReference>
<dbReference type="SUPFAM" id="SSF47729">
    <property type="entry name" value="IHF-like DNA-binding proteins"/>
    <property type="match status" value="1"/>
</dbReference>
<feature type="domain" description="HU" evidence="2">
    <location>
        <begin position="1"/>
        <end position="128"/>
    </location>
</feature>
<name>A0ABT0C0U7_9BACT</name>
<comment type="caution">
    <text evidence="3">The sequence shown here is derived from an EMBL/GenBank/DDBJ whole genome shotgun (WGS) entry which is preliminary data.</text>
</comment>
<dbReference type="InterPro" id="IPR005902">
    <property type="entry name" value="HU_DNA-bd_put"/>
</dbReference>
<accession>A0ABT0C0U7</accession>
<dbReference type="InterPro" id="IPR010992">
    <property type="entry name" value="IHF-like_DNA-bd_dom_sf"/>
</dbReference>
<organism evidence="3 4">
    <name type="scientific">Parabacteroides faecalis</name>
    <dbReference type="NCBI Taxonomy" id="2924040"/>
    <lineage>
        <taxon>Bacteria</taxon>
        <taxon>Pseudomonadati</taxon>
        <taxon>Bacteroidota</taxon>
        <taxon>Bacteroidia</taxon>
        <taxon>Bacteroidales</taxon>
        <taxon>Tannerellaceae</taxon>
        <taxon>Parabacteroides</taxon>
    </lineage>
</organism>
<reference evidence="3 4" key="1">
    <citation type="submission" date="2022-03" db="EMBL/GenBank/DDBJ databases">
        <title>Parabacteroides sp. nov. isolated from swine feces.</title>
        <authorList>
            <person name="Bak J.E."/>
        </authorList>
    </citation>
    <scope>NUCLEOTIDE SEQUENCE [LARGE SCALE GENOMIC DNA]</scope>
    <source>
        <strain evidence="3 4">AGMB00274</strain>
    </source>
</reference>
<keyword evidence="1 3" id="KW-0238">DNA-binding</keyword>
<proteinExistence type="predicted"/>
<dbReference type="Pfam" id="PF18291">
    <property type="entry name" value="HU-HIG"/>
    <property type="match status" value="1"/>
</dbReference>
<sequence>MGIRYKLVPRKDFSKGALEDAKLYYPQLLNNGNITFDEVCEAVAEQTALTRADVKACLDRLAYIISTNLKAGRSVNLGDLGSFRVALSSSGATTPEEYDAATMMRPMKVVYTAGKSIQEIRSKATFDRIKTEEAGG</sequence>
<evidence type="ECO:0000256" key="1">
    <source>
        <dbReference type="ARBA" id="ARBA00023125"/>
    </source>
</evidence>
<protein>
    <submittedName>
        <fullName evidence="3">HU family DNA-binding protein</fullName>
    </submittedName>
</protein>
<gene>
    <name evidence="3" type="ORF">MUN53_08385</name>
</gene>
<evidence type="ECO:0000259" key="2">
    <source>
        <dbReference type="Pfam" id="PF18291"/>
    </source>
</evidence>
<keyword evidence="4" id="KW-1185">Reference proteome</keyword>
<dbReference type="RefSeq" id="WP_243324722.1">
    <property type="nucleotide sequence ID" value="NZ_JAKZMM010000017.1"/>
</dbReference>
<dbReference type="EMBL" id="JAKZMM010000017">
    <property type="protein sequence ID" value="MCJ2380625.1"/>
    <property type="molecule type" value="Genomic_DNA"/>
</dbReference>